<dbReference type="Proteomes" id="UP001151760">
    <property type="component" value="Unassembled WGS sequence"/>
</dbReference>
<feature type="region of interest" description="Disordered" evidence="1">
    <location>
        <begin position="1"/>
        <end position="112"/>
    </location>
</feature>
<reference evidence="2" key="1">
    <citation type="journal article" date="2022" name="Int. J. Mol. Sci.">
        <title>Draft Genome of Tanacetum Coccineum: Genomic Comparison of Closely Related Tanacetum-Family Plants.</title>
        <authorList>
            <person name="Yamashiro T."/>
            <person name="Shiraishi A."/>
            <person name="Nakayama K."/>
            <person name="Satake H."/>
        </authorList>
    </citation>
    <scope>NUCLEOTIDE SEQUENCE</scope>
</reference>
<evidence type="ECO:0000313" key="3">
    <source>
        <dbReference type="Proteomes" id="UP001151760"/>
    </source>
</evidence>
<evidence type="ECO:0000256" key="1">
    <source>
        <dbReference type="SAM" id="MobiDB-lite"/>
    </source>
</evidence>
<name>A0ABQ5ES11_9ASTR</name>
<feature type="compositionally biased region" description="Basic and acidic residues" evidence="1">
    <location>
        <begin position="92"/>
        <end position="101"/>
    </location>
</feature>
<feature type="compositionally biased region" description="Basic and acidic residues" evidence="1">
    <location>
        <begin position="32"/>
        <end position="45"/>
    </location>
</feature>
<keyword evidence="3" id="KW-1185">Reference proteome</keyword>
<feature type="region of interest" description="Disordered" evidence="1">
    <location>
        <begin position="344"/>
        <end position="378"/>
    </location>
</feature>
<proteinExistence type="predicted"/>
<protein>
    <submittedName>
        <fullName evidence="2">Uncharacterized protein</fullName>
    </submittedName>
</protein>
<feature type="compositionally biased region" description="Polar residues" evidence="1">
    <location>
        <begin position="16"/>
        <end position="25"/>
    </location>
</feature>
<organism evidence="2 3">
    <name type="scientific">Tanacetum coccineum</name>
    <dbReference type="NCBI Taxonomy" id="301880"/>
    <lineage>
        <taxon>Eukaryota</taxon>
        <taxon>Viridiplantae</taxon>
        <taxon>Streptophyta</taxon>
        <taxon>Embryophyta</taxon>
        <taxon>Tracheophyta</taxon>
        <taxon>Spermatophyta</taxon>
        <taxon>Magnoliopsida</taxon>
        <taxon>eudicotyledons</taxon>
        <taxon>Gunneridae</taxon>
        <taxon>Pentapetalae</taxon>
        <taxon>asterids</taxon>
        <taxon>campanulids</taxon>
        <taxon>Asterales</taxon>
        <taxon>Asteraceae</taxon>
        <taxon>Asteroideae</taxon>
        <taxon>Anthemideae</taxon>
        <taxon>Anthemidinae</taxon>
        <taxon>Tanacetum</taxon>
    </lineage>
</organism>
<reference evidence="2" key="2">
    <citation type="submission" date="2022-01" db="EMBL/GenBank/DDBJ databases">
        <authorList>
            <person name="Yamashiro T."/>
            <person name="Shiraishi A."/>
            <person name="Satake H."/>
            <person name="Nakayama K."/>
        </authorList>
    </citation>
    <scope>NUCLEOTIDE SEQUENCE</scope>
</reference>
<dbReference type="EMBL" id="BQNB010016586">
    <property type="protein sequence ID" value="GJT53430.1"/>
    <property type="molecule type" value="Genomic_DNA"/>
</dbReference>
<feature type="compositionally biased region" description="Acidic residues" evidence="1">
    <location>
        <begin position="61"/>
        <end position="78"/>
    </location>
</feature>
<accession>A0ABQ5ES11</accession>
<feature type="region of interest" description="Disordered" evidence="1">
    <location>
        <begin position="294"/>
        <end position="313"/>
    </location>
</feature>
<comment type="caution">
    <text evidence="2">The sequence shown here is derived from an EMBL/GenBank/DDBJ whole genome shotgun (WGS) entry which is preliminary data.</text>
</comment>
<feature type="compositionally biased region" description="Polar residues" evidence="1">
    <location>
        <begin position="294"/>
        <end position="306"/>
    </location>
</feature>
<sequence>MKMGNDQPADKGLPFTVSNEGTAKTTPPPEGPHGDKDSEGLKPLDDMEPLTNPVADLTSTESDEEEVFVVREDMDEDTQADKEVQSPSPNTDKLESSHVQDTDESTFDSSPELKKYDNILPLTERQLVKYPRKVSRVFFNRITQEQWTRHEEAVVFIEAYYEENIDHKEQTDKVIDTAMNSLDKNNIARGDLLNALNRVTEKLKTIRDAVKEDLVLNKKFLEATKAYTKNSTHLIELLKLVKNFDFQGLKSSVMTTVESSKAEIRSELFSLKQDTTKIKSIMTKIFQGFKGENVTQADTKEPPSQTEGEHDTMKDAVKKVKSDKAEEEPIRAVLISVVRPPLTDPIREVPVPQREGKSIATDEQLESTKKLVPASKVI</sequence>
<evidence type="ECO:0000313" key="2">
    <source>
        <dbReference type="EMBL" id="GJT53430.1"/>
    </source>
</evidence>
<gene>
    <name evidence="2" type="ORF">Tco_0988484</name>
</gene>